<name>V8N3L6_OPHHA</name>
<feature type="domain" description="Chromo" evidence="2">
    <location>
        <begin position="19"/>
        <end position="77"/>
    </location>
</feature>
<organism evidence="3 4">
    <name type="scientific">Ophiophagus hannah</name>
    <name type="common">King cobra</name>
    <name type="synonym">Naja hannah</name>
    <dbReference type="NCBI Taxonomy" id="8665"/>
    <lineage>
        <taxon>Eukaryota</taxon>
        <taxon>Metazoa</taxon>
        <taxon>Chordata</taxon>
        <taxon>Craniata</taxon>
        <taxon>Vertebrata</taxon>
        <taxon>Euteleostomi</taxon>
        <taxon>Lepidosauria</taxon>
        <taxon>Squamata</taxon>
        <taxon>Bifurcata</taxon>
        <taxon>Unidentata</taxon>
        <taxon>Episquamata</taxon>
        <taxon>Toxicofera</taxon>
        <taxon>Serpentes</taxon>
        <taxon>Colubroidea</taxon>
        <taxon>Elapidae</taxon>
        <taxon>Elapinae</taxon>
        <taxon>Ophiophagus</taxon>
    </lineage>
</organism>
<evidence type="ECO:0000313" key="4">
    <source>
        <dbReference type="Proteomes" id="UP000018936"/>
    </source>
</evidence>
<gene>
    <name evidence="3" type="primary">Su(var)205</name>
    <name evidence="3" type="ORF">L345_18036</name>
</gene>
<dbReference type="GO" id="GO:0005634">
    <property type="term" value="C:nucleus"/>
    <property type="evidence" value="ECO:0007669"/>
    <property type="project" value="UniProtKB-SubCell"/>
</dbReference>
<evidence type="ECO:0000256" key="1">
    <source>
        <dbReference type="ARBA" id="ARBA00004123"/>
    </source>
</evidence>
<evidence type="ECO:0000313" key="3">
    <source>
        <dbReference type="EMBL" id="ETE56253.1"/>
    </source>
</evidence>
<dbReference type="OrthoDB" id="9050211at2759"/>
<accession>V8N3L6</accession>
<feature type="non-terminal residue" evidence="3">
    <location>
        <position position="1"/>
    </location>
</feature>
<reference evidence="3 4" key="1">
    <citation type="journal article" date="2013" name="Proc. Natl. Acad. Sci. U.S.A.">
        <title>The king cobra genome reveals dynamic gene evolution and adaptation in the snake venom system.</title>
        <authorList>
            <person name="Vonk F.J."/>
            <person name="Casewell N.R."/>
            <person name="Henkel C.V."/>
            <person name="Heimberg A.M."/>
            <person name="Jansen H.J."/>
            <person name="McCleary R.J."/>
            <person name="Kerkkamp H.M."/>
            <person name="Vos R.A."/>
            <person name="Guerreiro I."/>
            <person name="Calvete J.J."/>
            <person name="Wuster W."/>
            <person name="Woods A.E."/>
            <person name="Logan J.M."/>
            <person name="Harrison R.A."/>
            <person name="Castoe T.A."/>
            <person name="de Koning A.P."/>
            <person name="Pollock D.D."/>
            <person name="Yandell M."/>
            <person name="Calderon D."/>
            <person name="Renjifo C."/>
            <person name="Currier R.B."/>
            <person name="Salgado D."/>
            <person name="Pla D."/>
            <person name="Sanz L."/>
            <person name="Hyder A.S."/>
            <person name="Ribeiro J.M."/>
            <person name="Arntzen J.W."/>
            <person name="van den Thillart G.E."/>
            <person name="Boetzer M."/>
            <person name="Pirovano W."/>
            <person name="Dirks R.P."/>
            <person name="Spaink H.P."/>
            <person name="Duboule D."/>
            <person name="McGlinn E."/>
            <person name="Kini R.M."/>
            <person name="Richardson M.K."/>
        </authorList>
    </citation>
    <scope>NUCLEOTIDE SEQUENCE</scope>
    <source>
        <tissue evidence="3">Blood</tissue>
    </source>
</reference>
<dbReference type="Proteomes" id="UP000018936">
    <property type="component" value="Unassembled WGS sequence"/>
</dbReference>
<proteinExistence type="predicted"/>
<sequence length="137" mass="15725">MTQQEPRLHSPGPVRDDHYKIDEILDSRRRRGVLQYLVRWTSYLIADASWLPHTDISASRLRQQFHMKYPMKAGGRDEIRCVQNTNHNLSLAKGKLVEGAACWASTNSPTRRLVSCRFQYAGLNKERSFTPAVPIST</sequence>
<dbReference type="Pfam" id="PF00385">
    <property type="entry name" value="Chromo"/>
    <property type="match status" value="1"/>
</dbReference>
<comment type="caution">
    <text evidence="3">The sequence shown here is derived from an EMBL/GenBank/DDBJ whole genome shotgun (WGS) entry which is preliminary data.</text>
</comment>
<comment type="subcellular location">
    <subcellularLocation>
        <location evidence="1">Nucleus</location>
    </subcellularLocation>
</comment>
<dbReference type="SMART" id="SM00298">
    <property type="entry name" value="CHROMO"/>
    <property type="match status" value="1"/>
</dbReference>
<dbReference type="SUPFAM" id="SSF54160">
    <property type="entry name" value="Chromo domain-like"/>
    <property type="match status" value="1"/>
</dbReference>
<dbReference type="PROSITE" id="PS50013">
    <property type="entry name" value="CHROMO_2"/>
    <property type="match status" value="1"/>
</dbReference>
<dbReference type="Gene3D" id="2.40.50.40">
    <property type="match status" value="1"/>
</dbReference>
<dbReference type="AlphaFoldDB" id="V8N3L6"/>
<protein>
    <submittedName>
        <fullName evidence="3">Heterochromatin protein 1</fullName>
    </submittedName>
</protein>
<dbReference type="EMBL" id="AZIM01031800">
    <property type="protein sequence ID" value="ETE56253.1"/>
    <property type="molecule type" value="Genomic_DNA"/>
</dbReference>
<dbReference type="InterPro" id="IPR016197">
    <property type="entry name" value="Chromo-like_dom_sf"/>
</dbReference>
<dbReference type="InterPro" id="IPR023780">
    <property type="entry name" value="Chromo_domain"/>
</dbReference>
<evidence type="ECO:0000259" key="2">
    <source>
        <dbReference type="PROSITE" id="PS50013"/>
    </source>
</evidence>
<dbReference type="InterPro" id="IPR000953">
    <property type="entry name" value="Chromo/chromo_shadow_dom"/>
</dbReference>
<keyword evidence="4" id="KW-1185">Reference proteome</keyword>